<dbReference type="Proteomes" id="UP000275137">
    <property type="component" value="Unassembled WGS sequence"/>
</dbReference>
<keyword evidence="2" id="KW-1185">Reference proteome</keyword>
<evidence type="ECO:0000313" key="2">
    <source>
        <dbReference type="Proteomes" id="UP000275137"/>
    </source>
</evidence>
<dbReference type="AlphaFoldDB" id="A0A3N0V795"/>
<protein>
    <recommendedName>
        <fullName evidence="3">DUF1488 family protein</fullName>
    </recommendedName>
</protein>
<organism evidence="1 2">
    <name type="scientific">Pseudomethylobacillus aquaticus</name>
    <dbReference type="NCBI Taxonomy" id="2676064"/>
    <lineage>
        <taxon>Bacteria</taxon>
        <taxon>Pseudomonadati</taxon>
        <taxon>Pseudomonadota</taxon>
        <taxon>Betaproteobacteria</taxon>
        <taxon>Nitrosomonadales</taxon>
        <taxon>Methylophilaceae</taxon>
        <taxon>Pseudomethylobacillus</taxon>
    </lineage>
</organism>
<name>A0A3N0V795_9PROT</name>
<evidence type="ECO:0008006" key="3">
    <source>
        <dbReference type="Google" id="ProtNLM"/>
    </source>
</evidence>
<dbReference type="RefSeq" id="WP_123236483.1">
    <property type="nucleotide sequence ID" value="NZ_RJVP01000001.1"/>
</dbReference>
<reference evidence="1 2" key="1">
    <citation type="submission" date="2018-10" db="EMBL/GenBank/DDBJ databases">
        <authorList>
            <person name="Chen W.-M."/>
        </authorList>
    </citation>
    <scope>NUCLEOTIDE SEQUENCE [LARGE SCALE GENOMIC DNA]</scope>
    <source>
        <strain evidence="1 2">H-5</strain>
    </source>
</reference>
<evidence type="ECO:0000313" key="1">
    <source>
        <dbReference type="EMBL" id="ROH88492.1"/>
    </source>
</evidence>
<sequence>MSVITIDRLSDTRFEVTVHSQSTTTHLVNVQPDYAEKLTCGKISTEDLVQRSFEFLLARESNTSILRSFDLGVIGRYFPEYEQHIGR</sequence>
<proteinExistence type="predicted"/>
<gene>
    <name evidence="1" type="ORF">ED236_03320</name>
</gene>
<accession>A0A3N0V795</accession>
<dbReference type="EMBL" id="RJVP01000001">
    <property type="protein sequence ID" value="ROH88492.1"/>
    <property type="molecule type" value="Genomic_DNA"/>
</dbReference>
<comment type="caution">
    <text evidence="1">The sequence shown here is derived from an EMBL/GenBank/DDBJ whole genome shotgun (WGS) entry which is preliminary data.</text>
</comment>